<dbReference type="Proteomes" id="UP000321578">
    <property type="component" value="Unassembled WGS sequence"/>
</dbReference>
<accession>A0A5C6ZFX6</accession>
<reference evidence="1 2" key="1">
    <citation type="submission" date="2019-08" db="EMBL/GenBank/DDBJ databases">
        <title>Genomes of Subsaximicrobium wynnwilliamsii strains.</title>
        <authorList>
            <person name="Bowman J.P."/>
        </authorList>
    </citation>
    <scope>NUCLEOTIDE SEQUENCE [LARGE SCALE GENOMIC DNA]</scope>
    <source>
        <strain evidence="1 2">2-80-2</strain>
    </source>
</reference>
<sequence length="200" mass="23792">MFTENIFSINHDFSDTYSTNFELGTRAFLYTNQETLFKTRQLELSHFSTLRLNLKSSISLGLKLRNRDWFEDSSSEIRLTQQFNTKTLLSTLRFGHRFRSEQRFYEDETVFRYRYRLALDVPLQGLKLDVGETYFVLYNEALWSISKISKPEFEYRISPSIGILLSKDLNLELGLEYRLDKLNMNTDHELFFNTSLDLKL</sequence>
<organism evidence="1 2">
    <name type="scientific">Subsaximicrobium wynnwilliamsii</name>
    <dbReference type="NCBI Taxonomy" id="291179"/>
    <lineage>
        <taxon>Bacteria</taxon>
        <taxon>Pseudomonadati</taxon>
        <taxon>Bacteroidota</taxon>
        <taxon>Flavobacteriia</taxon>
        <taxon>Flavobacteriales</taxon>
        <taxon>Flavobacteriaceae</taxon>
        <taxon>Subsaximicrobium</taxon>
    </lineage>
</organism>
<evidence type="ECO:0000313" key="1">
    <source>
        <dbReference type="EMBL" id="TXD88177.1"/>
    </source>
</evidence>
<proteinExistence type="predicted"/>
<dbReference type="EMBL" id="VORO01000016">
    <property type="protein sequence ID" value="TXD88177.1"/>
    <property type="molecule type" value="Genomic_DNA"/>
</dbReference>
<comment type="caution">
    <text evidence="1">The sequence shown here is derived from an EMBL/GenBank/DDBJ whole genome shotgun (WGS) entry which is preliminary data.</text>
</comment>
<dbReference type="RefSeq" id="WP_147087186.1">
    <property type="nucleotide sequence ID" value="NZ_VORM01000015.1"/>
</dbReference>
<dbReference type="InterPro" id="IPR019619">
    <property type="entry name" value="DUF2490"/>
</dbReference>
<gene>
    <name evidence="1" type="ORF">ESY86_13845</name>
</gene>
<evidence type="ECO:0000313" key="2">
    <source>
        <dbReference type="Proteomes" id="UP000321578"/>
    </source>
</evidence>
<keyword evidence="2" id="KW-1185">Reference proteome</keyword>
<name>A0A5C6ZFX6_9FLAO</name>
<dbReference type="OrthoDB" id="1436620at2"/>
<dbReference type="Pfam" id="PF10677">
    <property type="entry name" value="DUF2490"/>
    <property type="match status" value="1"/>
</dbReference>
<dbReference type="AlphaFoldDB" id="A0A5C6ZFX6"/>
<protein>
    <submittedName>
        <fullName evidence="1">DUF2490 domain-containing protein</fullName>
    </submittedName>
</protein>